<dbReference type="EMBL" id="JAHRHJ020003552">
    <property type="protein sequence ID" value="KAH9291539.1"/>
    <property type="molecule type" value="Genomic_DNA"/>
</dbReference>
<organism evidence="1 2">
    <name type="scientific">Taxus chinensis</name>
    <name type="common">Chinese yew</name>
    <name type="synonym">Taxus wallichiana var. chinensis</name>
    <dbReference type="NCBI Taxonomy" id="29808"/>
    <lineage>
        <taxon>Eukaryota</taxon>
        <taxon>Viridiplantae</taxon>
        <taxon>Streptophyta</taxon>
        <taxon>Embryophyta</taxon>
        <taxon>Tracheophyta</taxon>
        <taxon>Spermatophyta</taxon>
        <taxon>Pinopsida</taxon>
        <taxon>Pinidae</taxon>
        <taxon>Conifers II</taxon>
        <taxon>Cupressales</taxon>
        <taxon>Taxaceae</taxon>
        <taxon>Taxus</taxon>
    </lineage>
</organism>
<accession>A0AA38C5R9</accession>
<proteinExistence type="predicted"/>
<evidence type="ECO:0000313" key="2">
    <source>
        <dbReference type="Proteomes" id="UP000824469"/>
    </source>
</evidence>
<dbReference type="AlphaFoldDB" id="A0AA38C5R9"/>
<name>A0AA38C5R9_TAXCH</name>
<protein>
    <submittedName>
        <fullName evidence="1">Uncharacterized protein</fullName>
    </submittedName>
</protein>
<feature type="non-terminal residue" evidence="1">
    <location>
        <position position="1"/>
    </location>
</feature>
<reference evidence="1 2" key="1">
    <citation type="journal article" date="2021" name="Nat. Plants">
        <title>The Taxus genome provides insights into paclitaxel biosynthesis.</title>
        <authorList>
            <person name="Xiong X."/>
            <person name="Gou J."/>
            <person name="Liao Q."/>
            <person name="Li Y."/>
            <person name="Zhou Q."/>
            <person name="Bi G."/>
            <person name="Li C."/>
            <person name="Du R."/>
            <person name="Wang X."/>
            <person name="Sun T."/>
            <person name="Guo L."/>
            <person name="Liang H."/>
            <person name="Lu P."/>
            <person name="Wu Y."/>
            <person name="Zhang Z."/>
            <person name="Ro D.K."/>
            <person name="Shang Y."/>
            <person name="Huang S."/>
            <person name="Yan J."/>
        </authorList>
    </citation>
    <scope>NUCLEOTIDE SEQUENCE [LARGE SCALE GENOMIC DNA]</scope>
    <source>
        <strain evidence="1">Ta-2019</strain>
    </source>
</reference>
<keyword evidence="2" id="KW-1185">Reference proteome</keyword>
<dbReference type="Proteomes" id="UP000824469">
    <property type="component" value="Unassembled WGS sequence"/>
</dbReference>
<comment type="caution">
    <text evidence="1">The sequence shown here is derived from an EMBL/GenBank/DDBJ whole genome shotgun (WGS) entry which is preliminary data.</text>
</comment>
<evidence type="ECO:0000313" key="1">
    <source>
        <dbReference type="EMBL" id="KAH9291539.1"/>
    </source>
</evidence>
<feature type="non-terminal residue" evidence="1">
    <location>
        <position position="73"/>
    </location>
</feature>
<sequence>LMKVSSRSQVSEGEIRLGGMSLFLRPCGKTQRPVSVRGDQLRLGINGAGYCEIWEHHRMGFLVLFAIAQRVLV</sequence>
<gene>
    <name evidence="1" type="ORF">KI387_043272</name>
</gene>